<proteinExistence type="predicted"/>
<accession>A0A485KU28</accession>
<evidence type="ECO:0000313" key="3">
    <source>
        <dbReference type="EMBL" id="KAF0697463.1"/>
    </source>
</evidence>
<reference evidence="4 5" key="1">
    <citation type="submission" date="2019-03" db="EMBL/GenBank/DDBJ databases">
        <authorList>
            <person name="Gaulin E."/>
            <person name="Dumas B."/>
        </authorList>
    </citation>
    <scope>NUCLEOTIDE SEQUENCE [LARGE SCALE GENOMIC DNA]</scope>
    <source>
        <strain evidence="4">CBS 568.67</strain>
    </source>
</reference>
<feature type="signal peptide" evidence="2">
    <location>
        <begin position="1"/>
        <end position="18"/>
    </location>
</feature>
<name>A0A485KU28_9STRA</name>
<dbReference type="EMBL" id="VJMH01005316">
    <property type="protein sequence ID" value="KAF0697463.1"/>
    <property type="molecule type" value="Genomic_DNA"/>
</dbReference>
<feature type="transmembrane region" description="Helical" evidence="1">
    <location>
        <begin position="473"/>
        <end position="495"/>
    </location>
</feature>
<organism evidence="4 5">
    <name type="scientific">Aphanomyces stellatus</name>
    <dbReference type="NCBI Taxonomy" id="120398"/>
    <lineage>
        <taxon>Eukaryota</taxon>
        <taxon>Sar</taxon>
        <taxon>Stramenopiles</taxon>
        <taxon>Oomycota</taxon>
        <taxon>Saprolegniomycetes</taxon>
        <taxon>Saprolegniales</taxon>
        <taxon>Verrucalvaceae</taxon>
        <taxon>Aphanomyces</taxon>
    </lineage>
</organism>
<evidence type="ECO:0000256" key="1">
    <source>
        <dbReference type="SAM" id="Phobius"/>
    </source>
</evidence>
<reference evidence="3" key="2">
    <citation type="submission" date="2019-06" db="EMBL/GenBank/DDBJ databases">
        <title>Genomics analysis of Aphanomyces spp. identifies a new class of oomycete effector associated with host adaptation.</title>
        <authorList>
            <person name="Gaulin E."/>
        </authorList>
    </citation>
    <scope>NUCLEOTIDE SEQUENCE</scope>
    <source>
        <strain evidence="3">CBS 578.67</strain>
    </source>
</reference>
<dbReference type="InterPro" id="IPR021067">
    <property type="entry name" value="Glycosyltransferase"/>
</dbReference>
<dbReference type="EMBL" id="CAADRA010005337">
    <property type="protein sequence ID" value="VFT88702.1"/>
    <property type="molecule type" value="Genomic_DNA"/>
</dbReference>
<keyword evidence="1" id="KW-1133">Transmembrane helix</keyword>
<dbReference type="AlphaFoldDB" id="A0A485KU28"/>
<evidence type="ECO:0000256" key="2">
    <source>
        <dbReference type="SAM" id="SignalP"/>
    </source>
</evidence>
<keyword evidence="1" id="KW-0812">Transmembrane</keyword>
<dbReference type="OrthoDB" id="76265at2759"/>
<keyword evidence="5" id="KW-1185">Reference proteome</keyword>
<dbReference type="PANTHER" id="PTHR34496:SF6">
    <property type="entry name" value="GLYCOSYLTRANSFERASE 2-LIKE DOMAIN-CONTAINING PROTEIN"/>
    <property type="match status" value="1"/>
</dbReference>
<gene>
    <name evidence="4" type="primary">Aste57867_11847</name>
    <name evidence="3" type="ORF">As57867_011802</name>
    <name evidence="4" type="ORF">ASTE57867_11847</name>
</gene>
<sequence length="509" mass="57012">MSLLVWVCLVHGLAAVHAARIAMFNHHDDLPPIDVEPRDQHVPLTTSWRRPPPPRLPDTPTVFVGLASFRDGHRCGHTLLTGFARATFPSRVRFGIVDQVEPADERCVDAFCALARVAWPNDDACRFRNQITIVTRMANASRGPTLARHHQQALVDDTDEFCLQLDAHSVFSRHWDVHLVHEWSRANNEMAILTTYLHAWSPAYVSNLDGANNPPNQFPHLCSTTRGQHGCVRTAGASMLLDAERPQLTALWGAGLSFSKCHAERRVRVDPKTLWLFDGEEILRASHLWTHGYDFYSPSISVIYHNYTPVPVRFEAIPVDAATRHREVQLGLNRYKLALDLPVDKSDSPVDRTDLDLYAHGTVRSLVDYLAFAGIDLVSGHDNHTCKQLHWQPYQDPSPIEALLPGWTMDIAPTNAPVVVVVPAVMEPRAPEMVVQGTVAIPHNLNDGVIRQGKVHVQGNNVQARKQLHGVPYHVHVMIVMIAMLAGLFAFVVHANRKAKRQLKKFVVQ</sequence>
<evidence type="ECO:0000313" key="4">
    <source>
        <dbReference type="EMBL" id="VFT88702.1"/>
    </source>
</evidence>
<feature type="chain" id="PRO_5036116181" evidence="2">
    <location>
        <begin position="19"/>
        <end position="509"/>
    </location>
</feature>
<evidence type="ECO:0000313" key="5">
    <source>
        <dbReference type="Proteomes" id="UP000332933"/>
    </source>
</evidence>
<dbReference type="Pfam" id="PF11397">
    <property type="entry name" value="GlcNAc"/>
    <property type="match status" value="2"/>
</dbReference>
<dbReference type="PANTHER" id="PTHR34496">
    <property type="entry name" value="GLCNAC TRANSFERASE-RELATED"/>
    <property type="match status" value="1"/>
</dbReference>
<protein>
    <submittedName>
        <fullName evidence="4">Aste57867_11847 protein</fullName>
    </submittedName>
</protein>
<keyword evidence="1" id="KW-0472">Membrane</keyword>
<keyword evidence="2" id="KW-0732">Signal</keyword>
<dbReference type="Proteomes" id="UP000332933">
    <property type="component" value="Unassembled WGS sequence"/>
</dbReference>